<comment type="similarity">
    <text evidence="1">Belongs to the FLZ family.</text>
</comment>
<evidence type="ECO:0000313" key="7">
    <source>
        <dbReference type="EMBL" id="KAK4787230.1"/>
    </source>
</evidence>
<keyword evidence="3" id="KW-0863">Zinc-finger</keyword>
<evidence type="ECO:0000256" key="3">
    <source>
        <dbReference type="ARBA" id="ARBA00022771"/>
    </source>
</evidence>
<protein>
    <recommendedName>
        <fullName evidence="6">FLZ-type domain-containing protein</fullName>
    </recommendedName>
</protein>
<feature type="region of interest" description="Disordered" evidence="5">
    <location>
        <begin position="108"/>
        <end position="147"/>
    </location>
</feature>
<dbReference type="Pfam" id="PF04570">
    <property type="entry name" value="zf-FLZ"/>
    <property type="match status" value="1"/>
</dbReference>
<organism evidence="7 8">
    <name type="scientific">Trapa natans</name>
    <name type="common">Water chestnut</name>
    <dbReference type="NCBI Taxonomy" id="22666"/>
    <lineage>
        <taxon>Eukaryota</taxon>
        <taxon>Viridiplantae</taxon>
        <taxon>Streptophyta</taxon>
        <taxon>Embryophyta</taxon>
        <taxon>Tracheophyta</taxon>
        <taxon>Spermatophyta</taxon>
        <taxon>Magnoliopsida</taxon>
        <taxon>eudicotyledons</taxon>
        <taxon>Gunneridae</taxon>
        <taxon>Pentapetalae</taxon>
        <taxon>rosids</taxon>
        <taxon>malvids</taxon>
        <taxon>Myrtales</taxon>
        <taxon>Lythraceae</taxon>
        <taxon>Trapa</taxon>
    </lineage>
</organism>
<comment type="caution">
    <text evidence="7">The sequence shown here is derived from an EMBL/GenBank/DDBJ whole genome shotgun (WGS) entry which is preliminary data.</text>
</comment>
<evidence type="ECO:0000256" key="1">
    <source>
        <dbReference type="ARBA" id="ARBA00009374"/>
    </source>
</evidence>
<dbReference type="InterPro" id="IPR007650">
    <property type="entry name" value="Zf-FLZ_dom"/>
</dbReference>
<name>A0AAN7LKJ5_TRANT</name>
<keyword evidence="2" id="KW-0479">Metal-binding</keyword>
<dbReference type="Proteomes" id="UP001346149">
    <property type="component" value="Unassembled WGS sequence"/>
</dbReference>
<dbReference type="PANTHER" id="PTHR46057:SF9">
    <property type="entry name" value="FCS-LIKE ZINC FINGER 1"/>
    <property type="match status" value="1"/>
</dbReference>
<feature type="zinc finger region" description="FLZ-type" evidence="4">
    <location>
        <begin position="66"/>
        <end position="110"/>
    </location>
</feature>
<sequence>MEVSVARRPCFAVEDDGLASLAETDAGFSGKVCNSHNHSPVFRNIRVVSSSPISPRYEDRLPQQPHFLESCFLCKRSLGINRDIFMYRGDTAFCSEDCRQEQIDMDEAKDKAWSLSSSMKSMRKDQRRSNSPPRDQGYAIQSTVAAA</sequence>
<dbReference type="PROSITE" id="PS51795">
    <property type="entry name" value="ZF_FLZ"/>
    <property type="match status" value="1"/>
</dbReference>
<evidence type="ECO:0000259" key="6">
    <source>
        <dbReference type="PROSITE" id="PS51795"/>
    </source>
</evidence>
<evidence type="ECO:0000256" key="5">
    <source>
        <dbReference type="SAM" id="MobiDB-lite"/>
    </source>
</evidence>
<dbReference type="GO" id="GO:0008270">
    <property type="term" value="F:zinc ion binding"/>
    <property type="evidence" value="ECO:0007669"/>
    <property type="project" value="UniProtKB-KW"/>
</dbReference>
<reference evidence="7 8" key="1">
    <citation type="journal article" date="2023" name="Hortic Res">
        <title>Pangenome of water caltrop reveals structural variations and asymmetric subgenome divergence after allopolyploidization.</title>
        <authorList>
            <person name="Zhang X."/>
            <person name="Chen Y."/>
            <person name="Wang L."/>
            <person name="Yuan Y."/>
            <person name="Fang M."/>
            <person name="Shi L."/>
            <person name="Lu R."/>
            <person name="Comes H.P."/>
            <person name="Ma Y."/>
            <person name="Chen Y."/>
            <person name="Huang G."/>
            <person name="Zhou Y."/>
            <person name="Zheng Z."/>
            <person name="Qiu Y."/>
        </authorList>
    </citation>
    <scope>NUCLEOTIDE SEQUENCE [LARGE SCALE GENOMIC DNA]</scope>
    <source>
        <strain evidence="7">F231</strain>
    </source>
</reference>
<evidence type="ECO:0000313" key="8">
    <source>
        <dbReference type="Proteomes" id="UP001346149"/>
    </source>
</evidence>
<dbReference type="EMBL" id="JAXQNO010000012">
    <property type="protein sequence ID" value="KAK4787230.1"/>
    <property type="molecule type" value="Genomic_DNA"/>
</dbReference>
<dbReference type="AlphaFoldDB" id="A0AAN7LKJ5"/>
<dbReference type="InterPro" id="IPR044533">
    <property type="entry name" value="FLZ1/2/3"/>
</dbReference>
<keyword evidence="3" id="KW-0862">Zinc</keyword>
<evidence type="ECO:0000256" key="2">
    <source>
        <dbReference type="ARBA" id="ARBA00022723"/>
    </source>
</evidence>
<feature type="domain" description="FLZ-type" evidence="6">
    <location>
        <begin position="66"/>
        <end position="110"/>
    </location>
</feature>
<keyword evidence="8" id="KW-1185">Reference proteome</keyword>
<gene>
    <name evidence="7" type="ORF">SAY86_011063</name>
</gene>
<proteinExistence type="inferred from homology"/>
<feature type="compositionally biased region" description="Polar residues" evidence="5">
    <location>
        <begin position="129"/>
        <end position="147"/>
    </location>
</feature>
<evidence type="ECO:0000256" key="4">
    <source>
        <dbReference type="PROSITE-ProRule" id="PRU01131"/>
    </source>
</evidence>
<dbReference type="PANTHER" id="PTHR46057">
    <property type="entry name" value="FCS-LIKE ZINC FINGER 1-RELATED"/>
    <property type="match status" value="1"/>
</dbReference>
<accession>A0AAN7LKJ5</accession>